<evidence type="ECO:0000313" key="7">
    <source>
        <dbReference type="Proteomes" id="UP000025227"/>
    </source>
</evidence>
<feature type="transmembrane region" description="Helical" evidence="5">
    <location>
        <begin position="467"/>
        <end position="490"/>
    </location>
</feature>
<dbReference type="PROSITE" id="PS50850">
    <property type="entry name" value="MFS"/>
    <property type="match status" value="1"/>
</dbReference>
<dbReference type="OrthoDB" id="5141738at2759"/>
<keyword evidence="4 5" id="KW-0472">Membrane</keyword>
<feature type="transmembrane region" description="Helical" evidence="5">
    <location>
        <begin position="301"/>
        <end position="322"/>
    </location>
</feature>
<evidence type="ECO:0000256" key="3">
    <source>
        <dbReference type="ARBA" id="ARBA00022989"/>
    </source>
</evidence>
<dbReference type="WBParaSite" id="HCON_00100200-00001">
    <property type="protein sequence ID" value="HCON_00100200-00001"/>
    <property type="gene ID" value="HCON_00100200"/>
</dbReference>
<reference evidence="8" key="1">
    <citation type="submission" date="2020-12" db="UniProtKB">
        <authorList>
            <consortium name="WormBaseParasite"/>
        </authorList>
    </citation>
    <scope>IDENTIFICATION</scope>
    <source>
        <strain evidence="8">MHco3</strain>
    </source>
</reference>
<dbReference type="InterPro" id="IPR020846">
    <property type="entry name" value="MFS_dom"/>
</dbReference>
<feature type="transmembrane region" description="Helical" evidence="5">
    <location>
        <begin position="234"/>
        <end position="254"/>
    </location>
</feature>
<dbReference type="PANTHER" id="PTHR24064">
    <property type="entry name" value="SOLUTE CARRIER FAMILY 22 MEMBER"/>
    <property type="match status" value="1"/>
</dbReference>
<keyword evidence="3 5" id="KW-1133">Transmembrane helix</keyword>
<dbReference type="Pfam" id="PF07690">
    <property type="entry name" value="MFS_1"/>
    <property type="match status" value="1"/>
</dbReference>
<feature type="transmembrane region" description="Helical" evidence="5">
    <location>
        <begin position="266"/>
        <end position="289"/>
    </location>
</feature>
<accession>A0A7I5EA72</accession>
<sequence length="557" mass="62238">MQFNRGRRCSATTGFCRYRGYRGGVVSRPRAIIITYLYVYHYCYRWPLFINAALRHSKEISAIMNSRLEEEGTRLIATSTKVGMAQKINANGDAEQNYNNDKPLKALHLTTTDEILSEIGLLNPHSIFVMVSMAFLWCLSAMPTMSPAYMAPPTPCDSNCTFITVQEEFQLGRAIIDPAELTSSVYFLGNLVLGQIYCMAADRIGRRPVLVWSLLVSGLAGVLAAFASNLYLMLLGRFIQGSFFNSITMINWVMCCESIAFKGHSYASVLFGVFWVAGYCLITPIALTFQSWRAVQFVTSFPTLLFGVVMLILLPESLGFLITKKRAVEAKKWINRASRWGGSEFECDVQKTIENETARVPEEKNLKESLHHVFHSPKLVLYMGIQTVLWVVDFMVYNSLSLTATDVIKGSADKSFLFSGLVELPCYFIMPVALDRLGRRPTVIISHLLSAASLLIMCFLNPDSYPTIYLCIWLVAKFGMASAFMCCFVYGAEIFPVQYRNICLGFCATLSNIGAMMSPHCNILDSIFSGLMFATFAALSALCAFITTFLPETKDSH</sequence>
<evidence type="ECO:0000256" key="4">
    <source>
        <dbReference type="ARBA" id="ARBA00023136"/>
    </source>
</evidence>
<dbReference type="Proteomes" id="UP000025227">
    <property type="component" value="Unplaced"/>
</dbReference>
<evidence type="ECO:0000256" key="1">
    <source>
        <dbReference type="ARBA" id="ARBA00004141"/>
    </source>
</evidence>
<dbReference type="InterPro" id="IPR011701">
    <property type="entry name" value="MFS"/>
</dbReference>
<organism evidence="7 8">
    <name type="scientific">Haemonchus contortus</name>
    <name type="common">Barber pole worm</name>
    <dbReference type="NCBI Taxonomy" id="6289"/>
    <lineage>
        <taxon>Eukaryota</taxon>
        <taxon>Metazoa</taxon>
        <taxon>Ecdysozoa</taxon>
        <taxon>Nematoda</taxon>
        <taxon>Chromadorea</taxon>
        <taxon>Rhabditida</taxon>
        <taxon>Rhabditina</taxon>
        <taxon>Rhabditomorpha</taxon>
        <taxon>Strongyloidea</taxon>
        <taxon>Trichostrongylidae</taxon>
        <taxon>Haemonchus</taxon>
    </lineage>
</organism>
<comment type="subcellular location">
    <subcellularLocation>
        <location evidence="1">Membrane</location>
        <topology evidence="1">Multi-pass membrane protein</topology>
    </subcellularLocation>
</comment>
<feature type="transmembrane region" description="Helical" evidence="5">
    <location>
        <begin position="209"/>
        <end position="228"/>
    </location>
</feature>
<dbReference type="AlphaFoldDB" id="A0A7I5EA72"/>
<dbReference type="GO" id="GO:0022857">
    <property type="term" value="F:transmembrane transporter activity"/>
    <property type="evidence" value="ECO:0007669"/>
    <property type="project" value="InterPro"/>
</dbReference>
<name>A0A7I5EA72_HAECO</name>
<evidence type="ECO:0000256" key="5">
    <source>
        <dbReference type="SAM" id="Phobius"/>
    </source>
</evidence>
<feature type="transmembrane region" description="Helical" evidence="5">
    <location>
        <begin position="416"/>
        <end position="434"/>
    </location>
</feature>
<dbReference type="GO" id="GO:0016020">
    <property type="term" value="C:membrane"/>
    <property type="evidence" value="ECO:0007669"/>
    <property type="project" value="UniProtKB-SubCell"/>
</dbReference>
<dbReference type="OMA" id="TMSPAYM"/>
<feature type="transmembrane region" description="Helical" evidence="5">
    <location>
        <begin position="441"/>
        <end position="461"/>
    </location>
</feature>
<evidence type="ECO:0000256" key="2">
    <source>
        <dbReference type="ARBA" id="ARBA00022692"/>
    </source>
</evidence>
<keyword evidence="2 5" id="KW-0812">Transmembrane</keyword>
<dbReference type="Gene3D" id="1.20.1250.20">
    <property type="entry name" value="MFS general substrate transporter like domains"/>
    <property type="match status" value="1"/>
</dbReference>
<dbReference type="SUPFAM" id="SSF103473">
    <property type="entry name" value="MFS general substrate transporter"/>
    <property type="match status" value="1"/>
</dbReference>
<feature type="transmembrane region" description="Helical" evidence="5">
    <location>
        <begin position="379"/>
        <end position="396"/>
    </location>
</feature>
<keyword evidence="7" id="KW-1185">Reference proteome</keyword>
<evidence type="ECO:0000259" key="6">
    <source>
        <dbReference type="PROSITE" id="PS50850"/>
    </source>
</evidence>
<feature type="transmembrane region" description="Helical" evidence="5">
    <location>
        <begin position="526"/>
        <end position="550"/>
    </location>
</feature>
<feature type="domain" description="Major facilitator superfamily (MFS) profile" evidence="6">
    <location>
        <begin position="126"/>
        <end position="555"/>
    </location>
</feature>
<proteinExistence type="predicted"/>
<dbReference type="InterPro" id="IPR036259">
    <property type="entry name" value="MFS_trans_sf"/>
</dbReference>
<evidence type="ECO:0000313" key="8">
    <source>
        <dbReference type="WBParaSite" id="HCON_00100200-00001"/>
    </source>
</evidence>
<protein>
    <submittedName>
        <fullName evidence="8">MFS domain-containing protein</fullName>
    </submittedName>
</protein>